<dbReference type="InterPro" id="IPR005321">
    <property type="entry name" value="Peptidase_S58_DmpA"/>
</dbReference>
<sequence>MEGQKPRGRALRLRETGRAVGRMAPGALNSITDVPGLRVGHTTLEDDERGVYSGVTALVPEALEETRAVPAGFHMVNGYGKFVGATQLMELTELETPVLLTSTLSAFRAADALVGWVLERAAAPVTSLNPVVGEINDSWLSAERRPVTEAHVRAALDGACAGPVPMGNVGGGTGACALGFKAGIGSASRKVPLSGGPATVGVLVLANMDGDLRVAGHTVAPEDLGLERAGHTSPRGSCVVVVALDVPCSGRQLERVATRGVLALGRVGAAYSHGSGDYGLAFSTRVAEAPVVLSPADLNLVFAAVLDGVEEAVVDALLAARTVRTPGGRTAHALPHEVLRN</sequence>
<gene>
    <name evidence="2" type="ORF">DTL70_10265</name>
</gene>
<dbReference type="AlphaFoldDB" id="A0A367F5B7"/>
<dbReference type="Pfam" id="PF03576">
    <property type="entry name" value="Peptidase_S58"/>
    <property type="match status" value="1"/>
</dbReference>
<dbReference type="RefSeq" id="WP_114021571.1">
    <property type="nucleotide sequence ID" value="NZ_QOIN01000039.1"/>
</dbReference>
<evidence type="ECO:0000313" key="2">
    <source>
        <dbReference type="EMBL" id="RCG24720.1"/>
    </source>
</evidence>
<dbReference type="InterPro" id="IPR016117">
    <property type="entry name" value="ArgJ-like_dom_sf"/>
</dbReference>
<accession>A0A367F5B7</accession>
<keyword evidence="3" id="KW-1185">Reference proteome</keyword>
<dbReference type="Gene3D" id="3.60.70.12">
    <property type="entry name" value="L-amino peptidase D-ALA esterase/amidase"/>
    <property type="match status" value="1"/>
</dbReference>
<proteinExistence type="inferred from homology"/>
<dbReference type="SUPFAM" id="SSF56266">
    <property type="entry name" value="DmpA/ArgJ-like"/>
    <property type="match status" value="1"/>
</dbReference>
<reference evidence="2 3" key="1">
    <citation type="submission" date="2018-06" db="EMBL/GenBank/DDBJ databases">
        <title>Streptomyces reniochalinae sp. nov. and Streptomyces diacarnus sp. nov. from marine sponges.</title>
        <authorList>
            <person name="Li L."/>
        </authorList>
    </citation>
    <scope>NUCLEOTIDE SEQUENCE [LARGE SCALE GENOMIC DNA]</scope>
    <source>
        <strain evidence="2 3">LHW51701</strain>
    </source>
</reference>
<dbReference type="PANTHER" id="PTHR36512:SF3">
    <property type="entry name" value="BLR5678 PROTEIN"/>
    <property type="match status" value="1"/>
</dbReference>
<protein>
    <submittedName>
        <fullName evidence="2">S58 family peptidase</fullName>
    </submittedName>
</protein>
<name>A0A367F5B7_9ACTN</name>
<evidence type="ECO:0000313" key="3">
    <source>
        <dbReference type="Proteomes" id="UP000252914"/>
    </source>
</evidence>
<comment type="similarity">
    <text evidence="1">Belongs to the peptidase S58 family.</text>
</comment>
<dbReference type="GO" id="GO:0004177">
    <property type="term" value="F:aminopeptidase activity"/>
    <property type="evidence" value="ECO:0007669"/>
    <property type="project" value="TreeGrafter"/>
</dbReference>
<dbReference type="PANTHER" id="PTHR36512">
    <property type="entry name" value="D-AMINOPEPTIDASE"/>
    <property type="match status" value="1"/>
</dbReference>
<comment type="caution">
    <text evidence="2">The sequence shown here is derived from an EMBL/GenBank/DDBJ whole genome shotgun (WGS) entry which is preliminary data.</text>
</comment>
<evidence type="ECO:0000256" key="1">
    <source>
        <dbReference type="ARBA" id="ARBA00007068"/>
    </source>
</evidence>
<organism evidence="2 3">
    <name type="scientific">Streptomyces diacarni</name>
    <dbReference type="NCBI Taxonomy" id="2800381"/>
    <lineage>
        <taxon>Bacteria</taxon>
        <taxon>Bacillati</taxon>
        <taxon>Actinomycetota</taxon>
        <taxon>Actinomycetes</taxon>
        <taxon>Kitasatosporales</taxon>
        <taxon>Streptomycetaceae</taxon>
        <taxon>Streptomyces</taxon>
    </lineage>
</organism>
<dbReference type="Proteomes" id="UP000252914">
    <property type="component" value="Unassembled WGS sequence"/>
</dbReference>
<dbReference type="EMBL" id="QOIN01000039">
    <property type="protein sequence ID" value="RCG24720.1"/>
    <property type="molecule type" value="Genomic_DNA"/>
</dbReference>